<dbReference type="InterPro" id="IPR026046">
    <property type="entry name" value="UBIAD1"/>
</dbReference>
<evidence type="ECO:0000256" key="7">
    <source>
        <dbReference type="ARBA" id="ARBA00022989"/>
    </source>
</evidence>
<keyword evidence="3" id="KW-0474">Menaquinone biosynthesis</keyword>
<keyword evidence="6 9" id="KW-0812">Transmembrane</keyword>
<protein>
    <submittedName>
        <fullName evidence="10">UbiA prenyltransferase family protein</fullName>
    </submittedName>
</protein>
<comment type="pathway">
    <text evidence="2">Quinol/quinone metabolism; menaquinone biosynthesis.</text>
</comment>
<evidence type="ECO:0000313" key="11">
    <source>
        <dbReference type="Proteomes" id="UP000028013"/>
    </source>
</evidence>
<dbReference type="PANTHER" id="PTHR13929:SF0">
    <property type="entry name" value="UBIA PRENYLTRANSFERASE DOMAIN-CONTAINING PROTEIN 1"/>
    <property type="match status" value="1"/>
</dbReference>
<evidence type="ECO:0000256" key="5">
    <source>
        <dbReference type="ARBA" id="ARBA00022679"/>
    </source>
</evidence>
<dbReference type="PANTHER" id="PTHR13929">
    <property type="entry name" value="1,4-DIHYDROXY-2-NAPHTHOATE OCTAPRENYLTRANSFERASE"/>
    <property type="match status" value="1"/>
</dbReference>
<evidence type="ECO:0000313" key="10">
    <source>
        <dbReference type="EMBL" id="KDS57320.1"/>
    </source>
</evidence>
<dbReference type="Proteomes" id="UP000028013">
    <property type="component" value="Unassembled WGS sequence"/>
</dbReference>
<evidence type="ECO:0000256" key="1">
    <source>
        <dbReference type="ARBA" id="ARBA00004141"/>
    </source>
</evidence>
<dbReference type="Pfam" id="PF01040">
    <property type="entry name" value="UbiA"/>
    <property type="match status" value="1"/>
</dbReference>
<dbReference type="CDD" id="cd13962">
    <property type="entry name" value="PT_UbiA_UBIAD1"/>
    <property type="match status" value="1"/>
</dbReference>
<dbReference type="GO" id="GO:0009234">
    <property type="term" value="P:menaquinone biosynthetic process"/>
    <property type="evidence" value="ECO:0007669"/>
    <property type="project" value="UniProtKB-UniPathway"/>
</dbReference>
<feature type="transmembrane region" description="Helical" evidence="9">
    <location>
        <begin position="278"/>
        <end position="296"/>
    </location>
</feature>
<name>A0A078S8Q0_BACUN</name>
<dbReference type="Gene3D" id="1.10.357.140">
    <property type="entry name" value="UbiA prenyltransferase"/>
    <property type="match status" value="1"/>
</dbReference>
<evidence type="ECO:0000256" key="4">
    <source>
        <dbReference type="ARBA" id="ARBA00022475"/>
    </source>
</evidence>
<dbReference type="PIRSF" id="PIRSF005355">
    <property type="entry name" value="UBIAD1"/>
    <property type="match status" value="1"/>
</dbReference>
<evidence type="ECO:0000256" key="3">
    <source>
        <dbReference type="ARBA" id="ARBA00022428"/>
    </source>
</evidence>
<dbReference type="EMBL" id="JNHN01000082">
    <property type="protein sequence ID" value="KDS57320.1"/>
    <property type="molecule type" value="Genomic_DNA"/>
</dbReference>
<dbReference type="GO" id="GO:0004659">
    <property type="term" value="F:prenyltransferase activity"/>
    <property type="evidence" value="ECO:0007669"/>
    <property type="project" value="InterPro"/>
</dbReference>
<feature type="transmembrane region" description="Helical" evidence="9">
    <location>
        <begin position="12"/>
        <end position="34"/>
    </location>
</feature>
<feature type="transmembrane region" description="Helical" evidence="9">
    <location>
        <begin position="92"/>
        <end position="112"/>
    </location>
</feature>
<dbReference type="InterPro" id="IPR044878">
    <property type="entry name" value="UbiA_sf"/>
</dbReference>
<evidence type="ECO:0000256" key="8">
    <source>
        <dbReference type="ARBA" id="ARBA00023136"/>
    </source>
</evidence>
<gene>
    <name evidence="10" type="ORF">M094_3885</name>
</gene>
<feature type="transmembrane region" description="Helical" evidence="9">
    <location>
        <begin position="213"/>
        <end position="232"/>
    </location>
</feature>
<keyword evidence="5 10" id="KW-0808">Transferase</keyword>
<reference evidence="10 11" key="1">
    <citation type="submission" date="2014-04" db="EMBL/GenBank/DDBJ databases">
        <authorList>
            <person name="Sears C."/>
            <person name="Carroll K."/>
            <person name="Sack B.R."/>
            <person name="Qadri F."/>
            <person name="Myers L.L."/>
            <person name="Chung G.-T."/>
            <person name="Escheverria P."/>
            <person name="Fraser C.M."/>
            <person name="Sadzewicz L."/>
            <person name="Shefchek K.A."/>
            <person name="Tallon L."/>
            <person name="Das S.P."/>
            <person name="Daugherty S."/>
            <person name="Mongodin E.F."/>
        </authorList>
    </citation>
    <scope>NUCLEOTIDE SEQUENCE [LARGE SCALE GENOMIC DNA]</scope>
    <source>
        <strain evidence="10 11">3978 T3 ii</strain>
    </source>
</reference>
<keyword evidence="8 9" id="KW-0472">Membrane</keyword>
<accession>A0A078S8Q0</accession>
<dbReference type="InterPro" id="IPR000537">
    <property type="entry name" value="UbiA_prenyltransferase"/>
</dbReference>
<comment type="caution">
    <text evidence="10">The sequence shown here is derived from an EMBL/GenBank/DDBJ whole genome shotgun (WGS) entry which is preliminary data.</text>
</comment>
<evidence type="ECO:0000256" key="9">
    <source>
        <dbReference type="SAM" id="Phobius"/>
    </source>
</evidence>
<evidence type="ECO:0000256" key="2">
    <source>
        <dbReference type="ARBA" id="ARBA00004863"/>
    </source>
</evidence>
<comment type="subcellular location">
    <subcellularLocation>
        <location evidence="1">Membrane</location>
        <topology evidence="1">Multi-pass membrane protein</topology>
    </subcellularLocation>
</comment>
<dbReference type="RefSeq" id="WP_035450026.1">
    <property type="nucleotide sequence ID" value="NZ_JNHN01000082.1"/>
</dbReference>
<evidence type="ECO:0000256" key="6">
    <source>
        <dbReference type="ARBA" id="ARBA00022692"/>
    </source>
</evidence>
<proteinExistence type="predicted"/>
<keyword evidence="4" id="KW-1003">Cell membrane</keyword>
<dbReference type="PATRIC" id="fig|1339349.3.peg.710"/>
<sequence>MKKHSLKDWMIAVRPWSFPASSMPVVVTLAYLYWMRQDINWVNGIWALLNIVVFHAAGNTWSDYFDYKHKVDARDTFGAKTLTDGMFAPREIYGLSMALLAVALVAGVGLLWRTGLPLLYIGIGGAACSLLYPPLKYRALGDVVIFLAYALLPTLGTCYVATGVVDWNVLWIALPVGLITVAILHANNTRDMRTDARAEIQTLAMKLGGKASMYVYCAEVLFPFGWIAGLIAAGTLPLWTLLVMPALVPAIGNVRVVSRFPGKGESAIAGLDEMTAKLQLLFSLLFTLSFVVAGLLS</sequence>
<organism evidence="10 11">
    <name type="scientific">Bacteroides uniformis str. 3978 T3 ii</name>
    <dbReference type="NCBI Taxonomy" id="1339349"/>
    <lineage>
        <taxon>Bacteria</taxon>
        <taxon>Pseudomonadati</taxon>
        <taxon>Bacteroidota</taxon>
        <taxon>Bacteroidia</taxon>
        <taxon>Bacteroidales</taxon>
        <taxon>Bacteroidaceae</taxon>
        <taxon>Bacteroides</taxon>
    </lineage>
</organism>
<feature type="transmembrane region" description="Helical" evidence="9">
    <location>
        <begin position="168"/>
        <end position="187"/>
    </location>
</feature>
<dbReference type="UniPathway" id="UPA00079"/>
<dbReference type="GO" id="GO:0042371">
    <property type="term" value="P:vitamin K biosynthetic process"/>
    <property type="evidence" value="ECO:0007669"/>
    <property type="project" value="TreeGrafter"/>
</dbReference>
<dbReference type="AlphaFoldDB" id="A0A078S8Q0"/>
<keyword evidence="7 9" id="KW-1133">Transmembrane helix</keyword>
<feature type="transmembrane region" description="Helical" evidence="9">
    <location>
        <begin position="142"/>
        <end position="162"/>
    </location>
</feature>
<feature type="transmembrane region" description="Helical" evidence="9">
    <location>
        <begin position="40"/>
        <end position="61"/>
    </location>
</feature>
<dbReference type="GO" id="GO:0016020">
    <property type="term" value="C:membrane"/>
    <property type="evidence" value="ECO:0007669"/>
    <property type="project" value="UniProtKB-SubCell"/>
</dbReference>